<evidence type="ECO:0000256" key="8">
    <source>
        <dbReference type="SAM" id="SignalP"/>
    </source>
</evidence>
<dbReference type="CDD" id="cd00917">
    <property type="entry name" value="PG-PI_TP"/>
    <property type="match status" value="1"/>
</dbReference>
<keyword evidence="11" id="KW-1185">Reference proteome</keyword>
<protein>
    <recommendedName>
        <fullName evidence="4">Phosphatidylglycerol/phosphatidylinositol transfer protein</fullName>
    </recommendedName>
</protein>
<dbReference type="PANTHER" id="PTHR11306">
    <property type="entry name" value="NIEMANN PICK TYPE C2 PROTEIN NPC2-RELATED"/>
    <property type="match status" value="1"/>
</dbReference>
<dbReference type="AlphaFoldDB" id="A0AAD7M8U5"/>
<dbReference type="InterPro" id="IPR033917">
    <property type="entry name" value="ML_PG-PI_TP"/>
</dbReference>
<keyword evidence="5" id="KW-0813">Transport</keyword>
<organism evidence="10 11">
    <name type="scientific">Mycena rosella</name>
    <name type="common">Pink bonnet</name>
    <name type="synonym">Agaricus rosellus</name>
    <dbReference type="NCBI Taxonomy" id="1033263"/>
    <lineage>
        <taxon>Eukaryota</taxon>
        <taxon>Fungi</taxon>
        <taxon>Dikarya</taxon>
        <taxon>Basidiomycota</taxon>
        <taxon>Agaricomycotina</taxon>
        <taxon>Agaricomycetes</taxon>
        <taxon>Agaricomycetidae</taxon>
        <taxon>Agaricales</taxon>
        <taxon>Marasmiineae</taxon>
        <taxon>Mycenaceae</taxon>
        <taxon>Mycena</taxon>
    </lineage>
</organism>
<gene>
    <name evidence="10" type="ORF">B0H17DRAFT_1156471</name>
</gene>
<proteinExistence type="inferred from homology"/>
<dbReference type="Proteomes" id="UP001221757">
    <property type="component" value="Unassembled WGS sequence"/>
</dbReference>
<evidence type="ECO:0000256" key="7">
    <source>
        <dbReference type="ARBA" id="ARBA00023055"/>
    </source>
</evidence>
<dbReference type="Pfam" id="PF02221">
    <property type="entry name" value="E1_DerP2_DerF2"/>
    <property type="match status" value="1"/>
</dbReference>
<evidence type="ECO:0000313" key="10">
    <source>
        <dbReference type="EMBL" id="KAJ7706082.1"/>
    </source>
</evidence>
<evidence type="ECO:0000256" key="4">
    <source>
        <dbReference type="ARBA" id="ARBA00016056"/>
    </source>
</evidence>
<evidence type="ECO:0000256" key="1">
    <source>
        <dbReference type="ARBA" id="ARBA00002053"/>
    </source>
</evidence>
<dbReference type="FunFam" id="2.70.220.10:FF:000004">
    <property type="entry name" value="Related to phosphatidylglycerol/phosphatidylinositol transfer protein"/>
    <property type="match status" value="1"/>
</dbReference>
<sequence length="163" mass="17684">MFHRLTTLFLFSALFLQAYAATAGWEYLDCGLPSQSLQIGSIELSPDPPVPGKDLTVTVNAVVTETIEEGAVADVVVKLGLIKLLQKSFDVCEEARKANATVACPVEPGPYTVVQTVALPKEIPKAKFVVQVRGFTVAEEDMVCLDLKIDFMKSISSIFTSPF</sequence>
<evidence type="ECO:0000256" key="2">
    <source>
        <dbReference type="ARBA" id="ARBA00006370"/>
    </source>
</evidence>
<comment type="function">
    <text evidence="1">Catalyzes the intermembrane transfer of phosphatidylglycerol and phosphatidylinositol.</text>
</comment>
<evidence type="ECO:0000256" key="3">
    <source>
        <dbReference type="ARBA" id="ARBA00011245"/>
    </source>
</evidence>
<reference evidence="10" key="1">
    <citation type="submission" date="2023-03" db="EMBL/GenBank/DDBJ databases">
        <title>Massive genome expansion in bonnet fungi (Mycena s.s.) driven by repeated elements and novel gene families across ecological guilds.</title>
        <authorList>
            <consortium name="Lawrence Berkeley National Laboratory"/>
            <person name="Harder C.B."/>
            <person name="Miyauchi S."/>
            <person name="Viragh M."/>
            <person name="Kuo A."/>
            <person name="Thoen E."/>
            <person name="Andreopoulos B."/>
            <person name="Lu D."/>
            <person name="Skrede I."/>
            <person name="Drula E."/>
            <person name="Henrissat B."/>
            <person name="Morin E."/>
            <person name="Kohler A."/>
            <person name="Barry K."/>
            <person name="LaButti K."/>
            <person name="Morin E."/>
            <person name="Salamov A."/>
            <person name="Lipzen A."/>
            <person name="Mereny Z."/>
            <person name="Hegedus B."/>
            <person name="Baldrian P."/>
            <person name="Stursova M."/>
            <person name="Weitz H."/>
            <person name="Taylor A."/>
            <person name="Grigoriev I.V."/>
            <person name="Nagy L.G."/>
            <person name="Martin F."/>
            <person name="Kauserud H."/>
        </authorList>
    </citation>
    <scope>NUCLEOTIDE SEQUENCE</scope>
    <source>
        <strain evidence="10">CBHHK067</strain>
    </source>
</reference>
<comment type="similarity">
    <text evidence="2">Belongs to the NPC2 family.</text>
</comment>
<accession>A0AAD7M8U5</accession>
<dbReference type="EMBL" id="JARKIE010000007">
    <property type="protein sequence ID" value="KAJ7706082.1"/>
    <property type="molecule type" value="Genomic_DNA"/>
</dbReference>
<keyword evidence="6 8" id="KW-0732">Signal</keyword>
<keyword evidence="7" id="KW-0445">Lipid transport</keyword>
<dbReference type="InterPro" id="IPR039670">
    <property type="entry name" value="NPC2-like"/>
</dbReference>
<dbReference type="InterPro" id="IPR014756">
    <property type="entry name" value="Ig_E-set"/>
</dbReference>
<feature type="signal peptide" evidence="8">
    <location>
        <begin position="1"/>
        <end position="20"/>
    </location>
</feature>
<evidence type="ECO:0000256" key="6">
    <source>
        <dbReference type="ARBA" id="ARBA00022729"/>
    </source>
</evidence>
<dbReference type="Gene3D" id="2.70.220.10">
    <property type="entry name" value="Ganglioside GM2 activator"/>
    <property type="match status" value="1"/>
</dbReference>
<feature type="domain" description="MD-2-related lipid-recognition" evidence="9">
    <location>
        <begin position="27"/>
        <end position="149"/>
    </location>
</feature>
<dbReference type="InterPro" id="IPR003172">
    <property type="entry name" value="ML_dom"/>
</dbReference>
<dbReference type="SMART" id="SM00737">
    <property type="entry name" value="ML"/>
    <property type="match status" value="1"/>
</dbReference>
<dbReference type="InterPro" id="IPR036846">
    <property type="entry name" value="GM2-AP_sf"/>
</dbReference>
<evidence type="ECO:0000259" key="9">
    <source>
        <dbReference type="SMART" id="SM00737"/>
    </source>
</evidence>
<evidence type="ECO:0000256" key="5">
    <source>
        <dbReference type="ARBA" id="ARBA00022448"/>
    </source>
</evidence>
<dbReference type="GO" id="GO:0032934">
    <property type="term" value="F:sterol binding"/>
    <property type="evidence" value="ECO:0007669"/>
    <property type="project" value="InterPro"/>
</dbReference>
<evidence type="ECO:0000313" key="11">
    <source>
        <dbReference type="Proteomes" id="UP001221757"/>
    </source>
</evidence>
<dbReference type="SUPFAM" id="SSF81296">
    <property type="entry name" value="E set domains"/>
    <property type="match status" value="1"/>
</dbReference>
<dbReference type="GO" id="GO:0032366">
    <property type="term" value="P:intracellular sterol transport"/>
    <property type="evidence" value="ECO:0007669"/>
    <property type="project" value="InterPro"/>
</dbReference>
<comment type="caution">
    <text evidence="10">The sequence shown here is derived from an EMBL/GenBank/DDBJ whole genome shotgun (WGS) entry which is preliminary data.</text>
</comment>
<dbReference type="PANTHER" id="PTHR11306:SF0">
    <property type="entry name" value="PHOSPHATIDYLGLYCEROL_PHOSPHATIDYLINOSITOL TRANSFER PROTEIN"/>
    <property type="match status" value="1"/>
</dbReference>
<comment type="subunit">
    <text evidence="3">Monomer.</text>
</comment>
<name>A0AAD7M8U5_MYCRO</name>
<feature type="chain" id="PRO_5042285310" description="Phosphatidylglycerol/phosphatidylinositol transfer protein" evidence="8">
    <location>
        <begin position="21"/>
        <end position="163"/>
    </location>
</feature>